<dbReference type="GO" id="GO:0043565">
    <property type="term" value="F:sequence-specific DNA binding"/>
    <property type="evidence" value="ECO:0007669"/>
    <property type="project" value="InterPro"/>
</dbReference>
<keyword evidence="2" id="KW-0238">DNA-binding</keyword>
<evidence type="ECO:0000256" key="1">
    <source>
        <dbReference type="ARBA" id="ARBA00023015"/>
    </source>
</evidence>
<dbReference type="AlphaFoldDB" id="A0A0U2WY03"/>
<keyword evidence="3" id="KW-0804">Transcription</keyword>
<dbReference type="SMART" id="SM00342">
    <property type="entry name" value="HTH_ARAC"/>
    <property type="match status" value="1"/>
</dbReference>
<dbReference type="SUPFAM" id="SSF46689">
    <property type="entry name" value="Homeodomain-like"/>
    <property type="match status" value="2"/>
</dbReference>
<organism evidence="5 6">
    <name type="scientific">Enterococcus rotai</name>
    <dbReference type="NCBI Taxonomy" id="118060"/>
    <lineage>
        <taxon>Bacteria</taxon>
        <taxon>Bacillati</taxon>
        <taxon>Bacillota</taxon>
        <taxon>Bacilli</taxon>
        <taxon>Lactobacillales</taxon>
        <taxon>Enterococcaceae</taxon>
        <taxon>Enterococcus</taxon>
    </lineage>
</organism>
<dbReference type="InterPro" id="IPR018060">
    <property type="entry name" value="HTH_AraC"/>
</dbReference>
<keyword evidence="1" id="KW-0805">Transcription regulation</keyword>
<proteinExistence type="predicted"/>
<reference evidence="6" key="1">
    <citation type="submission" date="2015-12" db="EMBL/GenBank/DDBJ databases">
        <authorList>
            <person name="Lauer A."/>
            <person name="Humrighouse B."/>
            <person name="Loparev V."/>
            <person name="Shewmaker P.L."/>
            <person name="Whitney A.M."/>
            <person name="McLaughlin R.W."/>
        </authorList>
    </citation>
    <scope>NUCLEOTIDE SEQUENCE [LARGE SCALE GENOMIC DNA]</scope>
    <source>
        <strain evidence="6">LMG 26678</strain>
    </source>
</reference>
<dbReference type="GO" id="GO:0003700">
    <property type="term" value="F:DNA-binding transcription factor activity"/>
    <property type="evidence" value="ECO:0007669"/>
    <property type="project" value="InterPro"/>
</dbReference>
<dbReference type="PANTHER" id="PTHR43280:SF28">
    <property type="entry name" value="HTH-TYPE TRANSCRIPTIONAL ACTIVATOR RHAS"/>
    <property type="match status" value="1"/>
</dbReference>
<evidence type="ECO:0000313" key="6">
    <source>
        <dbReference type="Proteomes" id="UP000067523"/>
    </source>
</evidence>
<dbReference type="KEGG" id="erx:ATZ35_07045"/>
<dbReference type="Pfam" id="PF12833">
    <property type="entry name" value="HTH_18"/>
    <property type="match status" value="1"/>
</dbReference>
<dbReference type="PANTHER" id="PTHR43280">
    <property type="entry name" value="ARAC-FAMILY TRANSCRIPTIONAL REGULATOR"/>
    <property type="match status" value="1"/>
</dbReference>
<dbReference type="RefSeq" id="WP_208930132.1">
    <property type="nucleotide sequence ID" value="NZ_CP013655.1"/>
</dbReference>
<feature type="domain" description="HTH araC/xylS-type" evidence="4">
    <location>
        <begin position="161"/>
        <end position="258"/>
    </location>
</feature>
<sequence length="263" mass="31056">MQNFVRQFHYIDDRHLPLIRGIGVGQGSLHYDWDARNRKEQLIVLQVTLKGQGFLQVGKRTVALTKNKGFFAKIPGNYRYFGEDWHFLFIEFSGNMLQWLDTSFTVVELSDSFIEMLQEFIIDNYTQELTVTQNAKAAFTLFLDIQEEIQKEIQQKTDTVQAIKDYIDHHYFQDISLEFLSEKYELSKYKLIRLFEATYHSPPIHYLKKVRILHSLSLLWEDEAVELVAKKVGFSTGNYFSKVFKKEMGVSPSEYKTKKTHYY</sequence>
<dbReference type="Proteomes" id="UP000067523">
    <property type="component" value="Chromosome"/>
</dbReference>
<dbReference type="EMBL" id="CP013655">
    <property type="protein sequence ID" value="ALS36922.1"/>
    <property type="molecule type" value="Genomic_DNA"/>
</dbReference>
<dbReference type="InterPro" id="IPR009057">
    <property type="entry name" value="Homeodomain-like_sf"/>
</dbReference>
<protein>
    <recommendedName>
        <fullName evidence="4">HTH araC/xylS-type domain-containing protein</fullName>
    </recommendedName>
</protein>
<keyword evidence="6" id="KW-1185">Reference proteome</keyword>
<accession>A0A0U2WY03</accession>
<gene>
    <name evidence="5" type="ORF">ATZ35_07045</name>
</gene>
<dbReference type="Gene3D" id="1.10.10.60">
    <property type="entry name" value="Homeodomain-like"/>
    <property type="match status" value="2"/>
</dbReference>
<evidence type="ECO:0000259" key="4">
    <source>
        <dbReference type="PROSITE" id="PS01124"/>
    </source>
</evidence>
<dbReference type="PROSITE" id="PS01124">
    <property type="entry name" value="HTH_ARAC_FAMILY_2"/>
    <property type="match status" value="1"/>
</dbReference>
<dbReference type="STRING" id="118060.ATZ35_07045"/>
<name>A0A0U2WY03_9ENTE</name>
<evidence type="ECO:0000313" key="5">
    <source>
        <dbReference type="EMBL" id="ALS36922.1"/>
    </source>
</evidence>
<evidence type="ECO:0000256" key="3">
    <source>
        <dbReference type="ARBA" id="ARBA00023163"/>
    </source>
</evidence>
<dbReference type="PRINTS" id="PR00032">
    <property type="entry name" value="HTHARAC"/>
</dbReference>
<evidence type="ECO:0000256" key="2">
    <source>
        <dbReference type="ARBA" id="ARBA00023125"/>
    </source>
</evidence>
<dbReference type="InterPro" id="IPR020449">
    <property type="entry name" value="Tscrpt_reg_AraC-type_HTH"/>
</dbReference>